<comment type="pathway">
    <text evidence="10">Lipid metabolism; phospholipid metabolism.</text>
</comment>
<sequence length="337" mass="35587">MASQLRLAVDAMSGDHGLRSSISASLNALNQNSALHICLVGDEAAIRSSLLASNYDSARLSICHSPDVVAMDDLPSKALRYKKQSSMYRALELLRDGNVAGVVSAGNTGALVAMGCIILDRLPGVRRPAICAPVPAKNGYTLMLDLGANIECDAEHLYQFAVMGAALSNALDGRDAPRLALLNVGAELIKGTSVVKEAAELISADSRLNYIGFAEGNDIFSENIDVMVCDGFTGNVALKVCEGTANFIRGQLKETFMKSLYGRLAALVVKPVLNAFQKDINPERYNGAALLGLNGVVIKSHGGSSVKSFEAAIHQAARAVDGDLTQAIARQLHTTES</sequence>
<dbReference type="RefSeq" id="WP_103684679.1">
    <property type="nucleotide sequence ID" value="NZ_PQGG01000028.1"/>
</dbReference>
<dbReference type="SUPFAM" id="SSF53659">
    <property type="entry name" value="Isocitrate/Isopropylmalate dehydrogenase-like"/>
    <property type="match status" value="1"/>
</dbReference>
<reference evidence="11" key="1">
    <citation type="submission" date="2018-01" db="EMBL/GenBank/DDBJ databases">
        <authorList>
            <person name="Yu X.-D."/>
        </authorList>
    </citation>
    <scope>NUCLEOTIDE SEQUENCE</scope>
    <source>
        <strain evidence="11">ZX-21</strain>
    </source>
</reference>
<keyword evidence="7 10" id="KW-1208">Phospholipid metabolism</keyword>
<dbReference type="OrthoDB" id="9806408at2"/>
<evidence type="ECO:0000256" key="5">
    <source>
        <dbReference type="ARBA" id="ARBA00023098"/>
    </source>
</evidence>
<comment type="caution">
    <text evidence="11">The sequence shown here is derived from an EMBL/GenBank/DDBJ whole genome shotgun (WGS) entry which is preliminary data.</text>
</comment>
<dbReference type="GO" id="GO:0006633">
    <property type="term" value="P:fatty acid biosynthetic process"/>
    <property type="evidence" value="ECO:0007669"/>
    <property type="project" value="UniProtKB-UniRule"/>
</dbReference>
<dbReference type="Proteomes" id="UP000237222">
    <property type="component" value="Unassembled WGS sequence"/>
</dbReference>
<comment type="similarity">
    <text evidence="10">Belongs to the PlsX family.</text>
</comment>
<dbReference type="InterPro" id="IPR012281">
    <property type="entry name" value="Phospholipid_synth_PlsX-like"/>
</dbReference>
<evidence type="ECO:0000256" key="2">
    <source>
        <dbReference type="ARBA" id="ARBA00022490"/>
    </source>
</evidence>
<dbReference type="NCBIfam" id="TIGR00182">
    <property type="entry name" value="plsX"/>
    <property type="match status" value="1"/>
</dbReference>
<evidence type="ECO:0000256" key="7">
    <source>
        <dbReference type="ARBA" id="ARBA00023264"/>
    </source>
</evidence>
<dbReference type="EC" id="2.3.1.274" evidence="8 10"/>
<dbReference type="Gene3D" id="3.40.718.10">
    <property type="entry name" value="Isopropylmalate Dehydrogenase"/>
    <property type="match status" value="1"/>
</dbReference>
<dbReference type="InterPro" id="IPR003664">
    <property type="entry name" value="FA_synthesis"/>
</dbReference>
<dbReference type="PIRSF" id="PIRSF002465">
    <property type="entry name" value="Phsphlp_syn_PlsX"/>
    <property type="match status" value="1"/>
</dbReference>
<evidence type="ECO:0000313" key="12">
    <source>
        <dbReference type="Proteomes" id="UP000237222"/>
    </source>
</evidence>
<keyword evidence="4 10" id="KW-0808">Transferase</keyword>
<dbReference type="EMBL" id="PQGG01000028">
    <property type="protein sequence ID" value="POP52497.1"/>
    <property type="molecule type" value="Genomic_DNA"/>
</dbReference>
<comment type="catalytic activity">
    <reaction evidence="1 10">
        <text>a fatty acyl-[ACP] + phosphate = an acyl phosphate + holo-[ACP]</text>
        <dbReference type="Rhea" id="RHEA:42292"/>
        <dbReference type="Rhea" id="RHEA-COMP:9685"/>
        <dbReference type="Rhea" id="RHEA-COMP:14125"/>
        <dbReference type="ChEBI" id="CHEBI:43474"/>
        <dbReference type="ChEBI" id="CHEBI:59918"/>
        <dbReference type="ChEBI" id="CHEBI:64479"/>
        <dbReference type="ChEBI" id="CHEBI:138651"/>
        <dbReference type="EC" id="2.3.1.274"/>
    </reaction>
</comment>
<keyword evidence="3 10" id="KW-0444">Lipid biosynthesis</keyword>
<keyword evidence="11" id="KW-0012">Acyltransferase</keyword>
<organism evidence="11 12">
    <name type="scientific">Zhongshania marina</name>
    <dbReference type="NCBI Taxonomy" id="2304603"/>
    <lineage>
        <taxon>Bacteria</taxon>
        <taxon>Pseudomonadati</taxon>
        <taxon>Pseudomonadota</taxon>
        <taxon>Gammaproteobacteria</taxon>
        <taxon>Cellvibrionales</taxon>
        <taxon>Spongiibacteraceae</taxon>
        <taxon>Zhongshania</taxon>
    </lineage>
</organism>
<evidence type="ECO:0000256" key="9">
    <source>
        <dbReference type="ARBA" id="ARBA00046608"/>
    </source>
</evidence>
<dbReference type="UniPathway" id="UPA00085"/>
<comment type="function">
    <text evidence="10">Catalyzes the reversible formation of acyl-phosphate (acyl-PO(4)) from acyl-[acyl-carrier-protein] (acyl-ACP). This enzyme utilizes acyl-ACP as fatty acyl donor, but not acyl-CoA.</text>
</comment>
<accession>A0A2S4HEU9</accession>
<keyword evidence="5 10" id="KW-0443">Lipid metabolism</keyword>
<dbReference type="AlphaFoldDB" id="A0A2S4HEU9"/>
<comment type="subcellular location">
    <subcellularLocation>
        <location evidence="10">Cytoplasm</location>
    </subcellularLocation>
    <text evidence="10">Associated with the membrane possibly through PlsY.</text>
</comment>
<evidence type="ECO:0000256" key="4">
    <source>
        <dbReference type="ARBA" id="ARBA00022679"/>
    </source>
</evidence>
<dbReference type="GO" id="GO:0043811">
    <property type="term" value="F:phosphate:acyl-[acyl carrier protein] acyltransferase activity"/>
    <property type="evidence" value="ECO:0007669"/>
    <property type="project" value="UniProtKB-UniRule"/>
</dbReference>
<comment type="subunit">
    <text evidence="9 10">Homodimer. Probably interacts with PlsY.</text>
</comment>
<evidence type="ECO:0000313" key="11">
    <source>
        <dbReference type="EMBL" id="POP52497.1"/>
    </source>
</evidence>
<evidence type="ECO:0000256" key="1">
    <source>
        <dbReference type="ARBA" id="ARBA00001232"/>
    </source>
</evidence>
<keyword evidence="6 10" id="KW-0594">Phospholipid biosynthesis</keyword>
<evidence type="ECO:0000256" key="10">
    <source>
        <dbReference type="HAMAP-Rule" id="MF_00019"/>
    </source>
</evidence>
<dbReference type="Pfam" id="PF02504">
    <property type="entry name" value="FA_synthesis"/>
    <property type="match status" value="1"/>
</dbReference>
<dbReference type="GO" id="GO:0005737">
    <property type="term" value="C:cytoplasm"/>
    <property type="evidence" value="ECO:0007669"/>
    <property type="project" value="UniProtKB-SubCell"/>
</dbReference>
<evidence type="ECO:0000256" key="8">
    <source>
        <dbReference type="ARBA" id="ARBA00024069"/>
    </source>
</evidence>
<dbReference type="GO" id="GO:0008654">
    <property type="term" value="P:phospholipid biosynthetic process"/>
    <property type="evidence" value="ECO:0007669"/>
    <property type="project" value="UniProtKB-KW"/>
</dbReference>
<name>A0A2S4HEU9_9GAMM</name>
<dbReference type="PANTHER" id="PTHR30100">
    <property type="entry name" value="FATTY ACID/PHOSPHOLIPID SYNTHESIS PROTEIN PLSX"/>
    <property type="match status" value="1"/>
</dbReference>
<evidence type="ECO:0000256" key="6">
    <source>
        <dbReference type="ARBA" id="ARBA00023209"/>
    </source>
</evidence>
<evidence type="ECO:0000256" key="3">
    <source>
        <dbReference type="ARBA" id="ARBA00022516"/>
    </source>
</evidence>
<dbReference type="PANTHER" id="PTHR30100:SF1">
    <property type="entry name" value="PHOSPHATE ACYLTRANSFERASE"/>
    <property type="match status" value="1"/>
</dbReference>
<gene>
    <name evidence="10" type="primary">plsX</name>
    <name evidence="11" type="ORF">C0068_11800</name>
</gene>
<proteinExistence type="inferred from homology"/>
<keyword evidence="2 10" id="KW-0963">Cytoplasm</keyword>
<protein>
    <recommendedName>
        <fullName evidence="8 10">Phosphate acyltransferase</fullName>
        <ecNumber evidence="8 10">2.3.1.274</ecNumber>
    </recommendedName>
    <alternativeName>
        <fullName evidence="10">Acyl-ACP phosphotransacylase</fullName>
    </alternativeName>
    <alternativeName>
        <fullName evidence="10">Acyl-[acyl-carrier-protein]--phosphate acyltransferase</fullName>
    </alternativeName>
    <alternativeName>
        <fullName evidence="10">Phosphate-acyl-ACP acyltransferase</fullName>
    </alternativeName>
</protein>
<dbReference type="HAMAP" id="MF_00019">
    <property type="entry name" value="PlsX"/>
    <property type="match status" value="1"/>
</dbReference>